<keyword evidence="5" id="KW-1185">Reference proteome</keyword>
<dbReference type="EMBL" id="CP099424">
    <property type="protein sequence ID" value="USW55726.1"/>
    <property type="molecule type" value="Genomic_DNA"/>
</dbReference>
<keyword evidence="4" id="KW-0418">Kinase</keyword>
<organism evidence="4 5">
    <name type="scientific">Septoria linicola</name>
    <dbReference type="NCBI Taxonomy" id="215465"/>
    <lineage>
        <taxon>Eukaryota</taxon>
        <taxon>Fungi</taxon>
        <taxon>Dikarya</taxon>
        <taxon>Ascomycota</taxon>
        <taxon>Pezizomycotina</taxon>
        <taxon>Dothideomycetes</taxon>
        <taxon>Dothideomycetidae</taxon>
        <taxon>Mycosphaerellales</taxon>
        <taxon>Mycosphaerellaceae</taxon>
        <taxon>Septoria</taxon>
    </lineage>
</organism>
<dbReference type="InterPro" id="IPR029056">
    <property type="entry name" value="Ribokinase-like"/>
</dbReference>
<dbReference type="PANTHER" id="PTHR20858:SF17">
    <property type="entry name" value="HYDROXYMETHYLPYRIMIDINE_PHOSPHOMETHYLPYRIMIDINE KINASE THI20-RELATED"/>
    <property type="match status" value="1"/>
</dbReference>
<dbReference type="GO" id="GO:0005829">
    <property type="term" value="C:cytosol"/>
    <property type="evidence" value="ECO:0007669"/>
    <property type="project" value="TreeGrafter"/>
</dbReference>
<dbReference type="Gene3D" id="3.40.1190.20">
    <property type="match status" value="1"/>
</dbReference>
<name>A0A9Q9ELF5_9PEZI</name>
<evidence type="ECO:0000313" key="5">
    <source>
        <dbReference type="Proteomes" id="UP001056384"/>
    </source>
</evidence>
<accession>A0A9Q9ELF5</accession>
<evidence type="ECO:0000256" key="1">
    <source>
        <dbReference type="SAM" id="MobiDB-lite"/>
    </source>
</evidence>
<feature type="domain" description="Thiaminase-2/PQQC" evidence="2">
    <location>
        <begin position="305"/>
        <end position="509"/>
    </location>
</feature>
<dbReference type="Proteomes" id="UP001056384">
    <property type="component" value="Chromosome 7"/>
</dbReference>
<dbReference type="InterPro" id="IPR013749">
    <property type="entry name" value="PM/HMP-P_kinase-1"/>
</dbReference>
<protein>
    <submittedName>
        <fullName evidence="4">Thiaminase-2/PQQC, pyridoxamine kinase/Phosphomethylpyrimidine kinase, thiaminase II</fullName>
    </submittedName>
</protein>
<dbReference type="GO" id="GO:0008972">
    <property type="term" value="F:phosphomethylpyrimidine kinase activity"/>
    <property type="evidence" value="ECO:0007669"/>
    <property type="project" value="InterPro"/>
</dbReference>
<dbReference type="GO" id="GO:0008902">
    <property type="term" value="F:hydroxymethylpyrimidine kinase activity"/>
    <property type="evidence" value="ECO:0007669"/>
    <property type="project" value="TreeGrafter"/>
</dbReference>
<dbReference type="NCBIfam" id="TIGR00097">
    <property type="entry name" value="HMP-P_kinase"/>
    <property type="match status" value="1"/>
</dbReference>
<dbReference type="InterPro" id="IPR027574">
    <property type="entry name" value="Thiaminase_II"/>
</dbReference>
<dbReference type="FunFam" id="1.20.910.10:FF:000003">
    <property type="entry name" value="Hydroxymethylpyrimidine/phosphomethylpyrimidine kinase THI20"/>
    <property type="match status" value="1"/>
</dbReference>
<dbReference type="InterPro" id="IPR016084">
    <property type="entry name" value="Haem_Oase-like_multi-hlx"/>
</dbReference>
<dbReference type="CDD" id="cd01169">
    <property type="entry name" value="HMPP_kinase"/>
    <property type="match status" value="1"/>
</dbReference>
<evidence type="ECO:0000259" key="2">
    <source>
        <dbReference type="Pfam" id="PF03070"/>
    </source>
</evidence>
<evidence type="ECO:0000313" key="4">
    <source>
        <dbReference type="EMBL" id="USW55726.1"/>
    </source>
</evidence>
<dbReference type="InterPro" id="IPR004305">
    <property type="entry name" value="Thiaminase-2/PQQC"/>
</dbReference>
<dbReference type="NCBIfam" id="TIGR04306">
    <property type="entry name" value="salvage_TenA"/>
    <property type="match status" value="1"/>
</dbReference>
<dbReference type="GO" id="GO:0050334">
    <property type="term" value="F:thiaminase activity"/>
    <property type="evidence" value="ECO:0007669"/>
    <property type="project" value="InterPro"/>
</dbReference>
<feature type="region of interest" description="Disordered" evidence="1">
    <location>
        <begin position="509"/>
        <end position="540"/>
    </location>
</feature>
<reference evidence="4" key="1">
    <citation type="submission" date="2022-06" db="EMBL/GenBank/DDBJ databases">
        <title>Complete genome sequences of two strains of the flax pathogen Septoria linicola.</title>
        <authorList>
            <person name="Lapalu N."/>
            <person name="Simon A."/>
            <person name="Demenou B."/>
            <person name="Paumier D."/>
            <person name="Guillot M.-P."/>
            <person name="Gout L."/>
            <person name="Valade R."/>
        </authorList>
    </citation>
    <scope>NUCLEOTIDE SEQUENCE</scope>
    <source>
        <strain evidence="4">SE15195</strain>
    </source>
</reference>
<feature type="compositionally biased region" description="Basic residues" evidence="1">
    <location>
        <begin position="530"/>
        <end position="540"/>
    </location>
</feature>
<dbReference type="PANTHER" id="PTHR20858">
    <property type="entry name" value="PHOSPHOMETHYLPYRIMIDINE KINASE"/>
    <property type="match status" value="1"/>
</dbReference>
<feature type="domain" description="Pyridoxamine kinase/Phosphomethylpyrimidine kinase" evidence="3">
    <location>
        <begin position="15"/>
        <end position="275"/>
    </location>
</feature>
<dbReference type="SUPFAM" id="SSF53613">
    <property type="entry name" value="Ribokinase-like"/>
    <property type="match status" value="1"/>
</dbReference>
<dbReference type="Pfam" id="PF08543">
    <property type="entry name" value="Phos_pyr_kin"/>
    <property type="match status" value="1"/>
</dbReference>
<dbReference type="FunFam" id="3.40.1190.20:FF:000034">
    <property type="entry name" value="Putative hydroxymethylpyrimidine/ phosphomethylpyrimidine kinase 2"/>
    <property type="match status" value="1"/>
</dbReference>
<sequence length="540" mass="58693">MSKNIRRVLVVAGSDSSGGAGLEADQKVIAAHGCYAMTATAALTAQNTQGVYGIHEIPPNFVQKQIDACIDDIGVDVLKTGMLASAQTVAIVANAIRHHNVPISVVDPVMVSTSGAQLLPENAVINMVEELLPLTTVLTPNIPEATLILRKAGKEPFPIDNLNDLKRLAAEIHSLGPKYILLKGGHFPLTADYQTANTENDKKLVCNIFFGGDTIDVIEFPYQKTKHTHGTGCSLASALACNLALGLEITQAVVAACRYVDAGIKTATKIGSAAGSGPINHFHSIQILPFPPGNFIDYMLERFDVQPAWHDFTHHDFVEKLGAGTLEIERYKFYMVQDYLYLIQFARANALAGYKAKTLDDVAASAAIVGHIKTETALHVKECEALGLTEEAMMEAEEHQACTAYTRFVLDVGMSEDWLALQVALLPCLLGYAVIAKRLKGLQLGRGVGNRYASWIENYVAEDYMRAVRSGCALVEKHAHKQSPTRIEELVKIFIHATKMETGFWDMAEGSSASEKKRNESVATASTNPSRHHTGKMPLR</sequence>
<dbReference type="Gene3D" id="1.20.910.10">
    <property type="entry name" value="Heme oxygenase-like"/>
    <property type="match status" value="1"/>
</dbReference>
<dbReference type="AlphaFoldDB" id="A0A9Q9ELF5"/>
<dbReference type="Pfam" id="PF03070">
    <property type="entry name" value="TENA_THI-4"/>
    <property type="match status" value="1"/>
</dbReference>
<dbReference type="InterPro" id="IPR004399">
    <property type="entry name" value="HMP/HMP-P_kinase_dom"/>
</dbReference>
<gene>
    <name evidence="4" type="ORF">Slin15195_G090450</name>
</gene>
<keyword evidence="4" id="KW-0808">Transferase</keyword>
<dbReference type="GO" id="GO:0009228">
    <property type="term" value="P:thiamine biosynthetic process"/>
    <property type="evidence" value="ECO:0007669"/>
    <property type="project" value="InterPro"/>
</dbReference>
<evidence type="ECO:0000259" key="3">
    <source>
        <dbReference type="Pfam" id="PF08543"/>
    </source>
</evidence>
<proteinExistence type="predicted"/>
<dbReference type="CDD" id="cd19367">
    <property type="entry name" value="TenA_C_ScTHI20-like"/>
    <property type="match status" value="1"/>
</dbReference>
<dbReference type="SUPFAM" id="SSF48613">
    <property type="entry name" value="Heme oxygenase-like"/>
    <property type="match status" value="1"/>
</dbReference>